<comment type="caution">
    <text evidence="1">The sequence shown here is derived from an EMBL/GenBank/DDBJ whole genome shotgun (WGS) entry which is preliminary data.</text>
</comment>
<organism evidence="1 2">
    <name type="scientific">Trifolium medium</name>
    <dbReference type="NCBI Taxonomy" id="97028"/>
    <lineage>
        <taxon>Eukaryota</taxon>
        <taxon>Viridiplantae</taxon>
        <taxon>Streptophyta</taxon>
        <taxon>Embryophyta</taxon>
        <taxon>Tracheophyta</taxon>
        <taxon>Spermatophyta</taxon>
        <taxon>Magnoliopsida</taxon>
        <taxon>eudicotyledons</taxon>
        <taxon>Gunneridae</taxon>
        <taxon>Pentapetalae</taxon>
        <taxon>rosids</taxon>
        <taxon>fabids</taxon>
        <taxon>Fabales</taxon>
        <taxon>Fabaceae</taxon>
        <taxon>Papilionoideae</taxon>
        <taxon>50 kb inversion clade</taxon>
        <taxon>NPAAA clade</taxon>
        <taxon>Hologalegina</taxon>
        <taxon>IRL clade</taxon>
        <taxon>Trifolieae</taxon>
        <taxon>Trifolium</taxon>
    </lineage>
</organism>
<feature type="non-terminal residue" evidence="1">
    <location>
        <position position="49"/>
    </location>
</feature>
<dbReference type="AlphaFoldDB" id="A0A392W888"/>
<protein>
    <submittedName>
        <fullName evidence="1">Uncharacterized protein</fullName>
    </submittedName>
</protein>
<reference evidence="1 2" key="1">
    <citation type="journal article" date="2018" name="Front. Plant Sci.">
        <title>Red Clover (Trifolium pratense) and Zigzag Clover (T. medium) - A Picture of Genomic Similarities and Differences.</title>
        <authorList>
            <person name="Dluhosova J."/>
            <person name="Istvanek J."/>
            <person name="Nedelnik J."/>
            <person name="Repkova J."/>
        </authorList>
    </citation>
    <scope>NUCLEOTIDE SEQUENCE [LARGE SCALE GENOMIC DNA]</scope>
    <source>
        <strain evidence="2">cv. 10/8</strain>
        <tissue evidence="1">Leaf</tissue>
    </source>
</reference>
<sequence>MEDPVIDVDALERPYPLPRCFSSRDFMEKRPPYGGRRGEGCHPTLYYST</sequence>
<proteinExistence type="predicted"/>
<name>A0A392W888_9FABA</name>
<evidence type="ECO:0000313" key="2">
    <source>
        <dbReference type="Proteomes" id="UP000265520"/>
    </source>
</evidence>
<dbReference type="EMBL" id="LXQA011419252">
    <property type="protein sequence ID" value="MCI96607.1"/>
    <property type="molecule type" value="Genomic_DNA"/>
</dbReference>
<dbReference type="Proteomes" id="UP000265520">
    <property type="component" value="Unassembled WGS sequence"/>
</dbReference>
<accession>A0A392W888</accession>
<evidence type="ECO:0000313" key="1">
    <source>
        <dbReference type="EMBL" id="MCI96607.1"/>
    </source>
</evidence>
<keyword evidence="2" id="KW-1185">Reference proteome</keyword>